<dbReference type="SUPFAM" id="SSF53756">
    <property type="entry name" value="UDP-Glycosyltransferase/glycogen phosphorylase"/>
    <property type="match status" value="1"/>
</dbReference>
<sequence>MVDPAPTRPHGRPRVLQSFAEPGPTTNPHLVLLMRALRRSTVVETFSWRRALLSRYDVLHVHWPEVVVTKTTRLRTLAAVVAFAATLVRCRLRRTAVVRTAHNVAPHEHLPWATSAVLRLCDRTTTWWIRLNPTTPLPPGARATTVPLGDYGDWYAAHPEPSPVPGRLVHVGIVRPYKGVLELVGAFREIDDDAVSLRIAGRPGSPATAAEVAEAAAGDPRVQVALRHLDDAELVAEVGAGQLVVLPYRNMHNSGALLLALTLRRPVLVPANPVTDALADEVGAWWVQRYDGPVTGAVLASALAAVADGPPAPPDLSGRDWDVLAERHLDVYADAVRAAHGR</sequence>
<evidence type="ECO:0000313" key="2">
    <source>
        <dbReference type="EMBL" id="GIG19677.1"/>
    </source>
</evidence>
<keyword evidence="3" id="KW-1185">Reference proteome</keyword>
<reference evidence="2" key="1">
    <citation type="submission" date="2021-01" db="EMBL/GenBank/DDBJ databases">
        <title>Whole genome shotgun sequence of Cellulomonas chitinilytica NBRC 110799.</title>
        <authorList>
            <person name="Komaki H."/>
            <person name="Tamura T."/>
        </authorList>
    </citation>
    <scope>NUCLEOTIDE SEQUENCE</scope>
    <source>
        <strain evidence="2">NBRC 110799</strain>
    </source>
</reference>
<feature type="region of interest" description="Disordered" evidence="1">
    <location>
        <begin position="1"/>
        <end position="22"/>
    </location>
</feature>
<dbReference type="RefSeq" id="WP_203747847.1">
    <property type="nucleotide sequence ID" value="NZ_BONK01000001.1"/>
</dbReference>
<accession>A0A919NY61</accession>
<comment type="caution">
    <text evidence="2">The sequence shown here is derived from an EMBL/GenBank/DDBJ whole genome shotgun (WGS) entry which is preliminary data.</text>
</comment>
<protein>
    <submittedName>
        <fullName evidence="2">GDP-mannose:glycolipid 4-beta-D-mannosyltransferase</fullName>
    </submittedName>
</protein>
<dbReference type="Proteomes" id="UP000632740">
    <property type="component" value="Unassembled WGS sequence"/>
</dbReference>
<evidence type="ECO:0000313" key="3">
    <source>
        <dbReference type="Proteomes" id="UP000632740"/>
    </source>
</evidence>
<proteinExistence type="predicted"/>
<evidence type="ECO:0000256" key="1">
    <source>
        <dbReference type="SAM" id="MobiDB-lite"/>
    </source>
</evidence>
<dbReference type="EMBL" id="BONK01000001">
    <property type="protein sequence ID" value="GIG19677.1"/>
    <property type="molecule type" value="Genomic_DNA"/>
</dbReference>
<dbReference type="Gene3D" id="3.40.50.2000">
    <property type="entry name" value="Glycogen Phosphorylase B"/>
    <property type="match status" value="1"/>
</dbReference>
<organism evidence="2 3">
    <name type="scientific">Cellulomonas chitinilytica</name>
    <dbReference type="NCBI Taxonomy" id="398759"/>
    <lineage>
        <taxon>Bacteria</taxon>
        <taxon>Bacillati</taxon>
        <taxon>Actinomycetota</taxon>
        <taxon>Actinomycetes</taxon>
        <taxon>Micrococcales</taxon>
        <taxon>Cellulomonadaceae</taxon>
        <taxon>Cellulomonas</taxon>
    </lineage>
</organism>
<gene>
    <name evidence="2" type="primary">gumI_1</name>
    <name evidence="2" type="ORF">Cch01nite_04010</name>
</gene>
<name>A0A919NY61_9CELL</name>
<dbReference type="AlphaFoldDB" id="A0A919NY61"/>